<feature type="non-terminal residue" evidence="1">
    <location>
        <position position="30"/>
    </location>
</feature>
<accession>A0A1Y3EXV2</accession>
<sequence>MTRGSRKRPLRIKSPSLVSMCLPASANCFF</sequence>
<dbReference type="EMBL" id="LVZM01000089">
    <property type="protein sequence ID" value="OUC49993.1"/>
    <property type="molecule type" value="Genomic_DNA"/>
</dbReference>
<protein>
    <submittedName>
        <fullName evidence="1">Uncharacterized protein</fullName>
    </submittedName>
</protein>
<organism evidence="1 2">
    <name type="scientific">Trichinella nativa</name>
    <dbReference type="NCBI Taxonomy" id="6335"/>
    <lineage>
        <taxon>Eukaryota</taxon>
        <taxon>Metazoa</taxon>
        <taxon>Ecdysozoa</taxon>
        <taxon>Nematoda</taxon>
        <taxon>Enoplea</taxon>
        <taxon>Dorylaimia</taxon>
        <taxon>Trichinellida</taxon>
        <taxon>Trichinellidae</taxon>
        <taxon>Trichinella</taxon>
    </lineage>
</organism>
<dbReference type="AlphaFoldDB" id="A0A1Y3EXV2"/>
<dbReference type="Proteomes" id="UP000243006">
    <property type="component" value="Unassembled WGS sequence"/>
</dbReference>
<comment type="caution">
    <text evidence="1">The sequence shown here is derived from an EMBL/GenBank/DDBJ whole genome shotgun (WGS) entry which is preliminary data.</text>
</comment>
<gene>
    <name evidence="1" type="ORF">D917_04876</name>
</gene>
<reference evidence="1 2" key="1">
    <citation type="submission" date="2015-04" db="EMBL/GenBank/DDBJ databases">
        <title>Draft genome of the roundworm Trichinella nativa.</title>
        <authorList>
            <person name="Mitreva M."/>
        </authorList>
    </citation>
    <scope>NUCLEOTIDE SEQUENCE [LARGE SCALE GENOMIC DNA]</scope>
    <source>
        <strain evidence="1 2">ISS45</strain>
    </source>
</reference>
<proteinExistence type="predicted"/>
<name>A0A1Y3EXV2_9BILA</name>
<evidence type="ECO:0000313" key="1">
    <source>
        <dbReference type="EMBL" id="OUC49993.1"/>
    </source>
</evidence>
<evidence type="ECO:0000313" key="2">
    <source>
        <dbReference type="Proteomes" id="UP000243006"/>
    </source>
</evidence>